<dbReference type="PROSITE" id="PS01208">
    <property type="entry name" value="VWFC_1"/>
    <property type="match status" value="1"/>
</dbReference>
<gene>
    <name evidence="3" type="ORF">ElyMa_000956900</name>
</gene>
<keyword evidence="3" id="KW-0176">Collagen</keyword>
<keyword evidence="1" id="KW-0732">Signal</keyword>
<sequence length="154" mass="17112">MWKEVLILVATLVILIRAQESTDDGDQKDTAGCIEPVTRAELTEGEVVFPYGEDPCYKCTCRNDAMSCEYLQCSDDAICPDGSEAYAVEGECCLQCPDGANEGLRTGEPRTNKLLAVETRLVPYTVDMVWDMLPRDSPDQGDPPVHQEPRYVFI</sequence>
<keyword evidence="4" id="KW-1185">Reference proteome</keyword>
<accession>A0AAV4HG19</accession>
<evidence type="ECO:0000259" key="2">
    <source>
        <dbReference type="PROSITE" id="PS50184"/>
    </source>
</evidence>
<evidence type="ECO:0000313" key="4">
    <source>
        <dbReference type="Proteomes" id="UP000762676"/>
    </source>
</evidence>
<dbReference type="GO" id="GO:0005581">
    <property type="term" value="C:collagen trimer"/>
    <property type="evidence" value="ECO:0007669"/>
    <property type="project" value="UniProtKB-KW"/>
</dbReference>
<feature type="chain" id="PRO_5043461524" evidence="1">
    <location>
        <begin position="19"/>
        <end position="154"/>
    </location>
</feature>
<dbReference type="EMBL" id="BMAT01001951">
    <property type="protein sequence ID" value="GFR95988.1"/>
    <property type="molecule type" value="Genomic_DNA"/>
</dbReference>
<proteinExistence type="predicted"/>
<dbReference type="Pfam" id="PF00093">
    <property type="entry name" value="VWC"/>
    <property type="match status" value="1"/>
</dbReference>
<feature type="signal peptide" evidence="1">
    <location>
        <begin position="1"/>
        <end position="18"/>
    </location>
</feature>
<organism evidence="3 4">
    <name type="scientific">Elysia marginata</name>
    <dbReference type="NCBI Taxonomy" id="1093978"/>
    <lineage>
        <taxon>Eukaryota</taxon>
        <taxon>Metazoa</taxon>
        <taxon>Spiralia</taxon>
        <taxon>Lophotrochozoa</taxon>
        <taxon>Mollusca</taxon>
        <taxon>Gastropoda</taxon>
        <taxon>Heterobranchia</taxon>
        <taxon>Euthyneura</taxon>
        <taxon>Panpulmonata</taxon>
        <taxon>Sacoglossa</taxon>
        <taxon>Placobranchoidea</taxon>
        <taxon>Plakobranchidae</taxon>
        <taxon>Elysia</taxon>
    </lineage>
</organism>
<name>A0AAV4HG19_9GAST</name>
<protein>
    <submittedName>
        <fullName evidence="3">Collagen alpha-1(II) chain</fullName>
    </submittedName>
</protein>
<dbReference type="InterPro" id="IPR001007">
    <property type="entry name" value="VWF_dom"/>
</dbReference>
<dbReference type="Proteomes" id="UP000762676">
    <property type="component" value="Unassembled WGS sequence"/>
</dbReference>
<evidence type="ECO:0000313" key="3">
    <source>
        <dbReference type="EMBL" id="GFR95988.1"/>
    </source>
</evidence>
<feature type="domain" description="VWFC" evidence="2">
    <location>
        <begin position="31"/>
        <end position="97"/>
    </location>
</feature>
<comment type="caution">
    <text evidence="3">The sequence shown here is derived from an EMBL/GenBank/DDBJ whole genome shotgun (WGS) entry which is preliminary data.</text>
</comment>
<dbReference type="AlphaFoldDB" id="A0AAV4HG19"/>
<reference evidence="3 4" key="1">
    <citation type="journal article" date="2021" name="Elife">
        <title>Chloroplast acquisition without the gene transfer in kleptoplastic sea slugs, Plakobranchus ocellatus.</title>
        <authorList>
            <person name="Maeda T."/>
            <person name="Takahashi S."/>
            <person name="Yoshida T."/>
            <person name="Shimamura S."/>
            <person name="Takaki Y."/>
            <person name="Nagai Y."/>
            <person name="Toyoda A."/>
            <person name="Suzuki Y."/>
            <person name="Arimoto A."/>
            <person name="Ishii H."/>
            <person name="Satoh N."/>
            <person name="Nishiyama T."/>
            <person name="Hasebe M."/>
            <person name="Maruyama T."/>
            <person name="Minagawa J."/>
            <person name="Obokata J."/>
            <person name="Shigenobu S."/>
        </authorList>
    </citation>
    <scope>NUCLEOTIDE SEQUENCE [LARGE SCALE GENOMIC DNA]</scope>
</reference>
<dbReference type="SUPFAM" id="SSF57603">
    <property type="entry name" value="FnI-like domain"/>
    <property type="match status" value="1"/>
</dbReference>
<dbReference type="PROSITE" id="PS50184">
    <property type="entry name" value="VWFC_2"/>
    <property type="match status" value="1"/>
</dbReference>
<dbReference type="SMART" id="SM00214">
    <property type="entry name" value="VWC"/>
    <property type="match status" value="1"/>
</dbReference>
<evidence type="ECO:0000256" key="1">
    <source>
        <dbReference type="SAM" id="SignalP"/>
    </source>
</evidence>